<proteinExistence type="inferred from homology"/>
<evidence type="ECO:0000256" key="7">
    <source>
        <dbReference type="ARBA" id="ARBA00022970"/>
    </source>
</evidence>
<name>A0A9X3XNN9_9CLOT</name>
<dbReference type="GO" id="GO:0005886">
    <property type="term" value="C:plasma membrane"/>
    <property type="evidence" value="ECO:0007669"/>
    <property type="project" value="UniProtKB-ARBA"/>
</dbReference>
<accession>A0A9X3XNN9</accession>
<dbReference type="InterPro" id="IPR041701">
    <property type="entry name" value="MetN_ABC"/>
</dbReference>
<evidence type="ECO:0000256" key="1">
    <source>
        <dbReference type="ARBA" id="ARBA00005417"/>
    </source>
</evidence>
<dbReference type="PROSITE" id="PS50893">
    <property type="entry name" value="ABC_TRANSPORTER_2"/>
    <property type="match status" value="1"/>
</dbReference>
<evidence type="ECO:0000256" key="3">
    <source>
        <dbReference type="ARBA" id="ARBA00022475"/>
    </source>
</evidence>
<dbReference type="Proteomes" id="UP001141183">
    <property type="component" value="Unassembled WGS sequence"/>
</dbReference>
<keyword evidence="8" id="KW-0472">Membrane</keyword>
<dbReference type="SMART" id="SM00382">
    <property type="entry name" value="AAA"/>
    <property type="match status" value="1"/>
</dbReference>
<dbReference type="FunFam" id="3.40.50.300:FF:000056">
    <property type="entry name" value="Cell division ATP-binding protein FtsE"/>
    <property type="match status" value="1"/>
</dbReference>
<evidence type="ECO:0000259" key="9">
    <source>
        <dbReference type="PROSITE" id="PS50893"/>
    </source>
</evidence>
<dbReference type="InterPro" id="IPR017871">
    <property type="entry name" value="ABC_transporter-like_CS"/>
</dbReference>
<dbReference type="InterPro" id="IPR018449">
    <property type="entry name" value="NIL_domain"/>
</dbReference>
<evidence type="ECO:0000256" key="2">
    <source>
        <dbReference type="ARBA" id="ARBA00022448"/>
    </source>
</evidence>
<dbReference type="PANTHER" id="PTHR43166:SF30">
    <property type="entry name" value="METHIONINE IMPORT ATP-BINDING PROTEIN METN"/>
    <property type="match status" value="1"/>
</dbReference>
<keyword evidence="7" id="KW-0029">Amino-acid transport</keyword>
<evidence type="ECO:0000256" key="4">
    <source>
        <dbReference type="ARBA" id="ARBA00022741"/>
    </source>
</evidence>
<dbReference type="AlphaFoldDB" id="A0A9X3XNN9"/>
<dbReference type="InterPro" id="IPR003439">
    <property type="entry name" value="ABC_transporter-like_ATP-bd"/>
</dbReference>
<dbReference type="InterPro" id="IPR027417">
    <property type="entry name" value="P-loop_NTPase"/>
</dbReference>
<keyword evidence="6" id="KW-1278">Translocase</keyword>
<dbReference type="Pfam" id="PF00005">
    <property type="entry name" value="ABC_tran"/>
    <property type="match status" value="1"/>
</dbReference>
<reference evidence="10" key="1">
    <citation type="submission" date="2022-05" db="EMBL/GenBank/DDBJ databases">
        <title>Draft genome sequence of Clostridium tertium strain CP3 isolated from Peru.</title>
        <authorList>
            <person name="Hurtado R."/>
            <person name="Lima L."/>
            <person name="Sousa T."/>
            <person name="Jaiswal A.K."/>
            <person name="Tiwari S."/>
            <person name="Maturrano L."/>
            <person name="Brenig B."/>
            <person name="Azevedo V."/>
        </authorList>
    </citation>
    <scope>NUCLEOTIDE SEQUENCE</scope>
    <source>
        <strain evidence="10">CP3</strain>
    </source>
</reference>
<comment type="caution">
    <text evidence="10">The sequence shown here is derived from an EMBL/GenBank/DDBJ whole genome shotgun (WGS) entry which is preliminary data.</text>
</comment>
<dbReference type="PANTHER" id="PTHR43166">
    <property type="entry name" value="AMINO ACID IMPORT ATP-BINDING PROTEIN"/>
    <property type="match status" value="1"/>
</dbReference>
<dbReference type="CDD" id="cd03258">
    <property type="entry name" value="ABC_MetN_methionine_transporter"/>
    <property type="match status" value="1"/>
</dbReference>
<sequence>MIELSNISVVFDQKGKSIKAVDDVSLSIDKCDVFGVVGFSGAGKSTLIRTINLLQRPTQGRVVIEGKDITKLSERELRKERQSIGMIFQHFNLMNSRTVFDNVAYPLKNSKLSKEEKIAKVNRLLKLVDIENKANSYPSQLSGGQKQRVAIARALANDPKILLCDEATSALDPQTTTQILKLLKNINQDLGITIVIITHEMEVIKEICNKVAIMEHGRLVEEGGIFDIFARPQKDTTKNFIHSVKHIDELYEEIANFEVSQGLGANKRLVRIKYIGHVSQEPIIAELLKRYGVVANIIYGNLELIGSQPIGILALLIEGDAQQIDRALKYIIGRGAIVEEIKIDCDRVYKKILS</sequence>
<protein>
    <submittedName>
        <fullName evidence="10">ATP-binding cassette domain-containing protein</fullName>
    </submittedName>
</protein>
<organism evidence="10 11">
    <name type="scientific">Clostridium tertium</name>
    <dbReference type="NCBI Taxonomy" id="1559"/>
    <lineage>
        <taxon>Bacteria</taxon>
        <taxon>Bacillati</taxon>
        <taxon>Bacillota</taxon>
        <taxon>Clostridia</taxon>
        <taxon>Eubacteriales</taxon>
        <taxon>Clostridiaceae</taxon>
        <taxon>Clostridium</taxon>
    </lineage>
</organism>
<dbReference type="PROSITE" id="PS00211">
    <property type="entry name" value="ABC_TRANSPORTER_1"/>
    <property type="match status" value="1"/>
</dbReference>
<keyword evidence="2" id="KW-0813">Transport</keyword>
<dbReference type="GO" id="GO:0016887">
    <property type="term" value="F:ATP hydrolysis activity"/>
    <property type="evidence" value="ECO:0007669"/>
    <property type="project" value="InterPro"/>
</dbReference>
<evidence type="ECO:0000313" key="11">
    <source>
        <dbReference type="Proteomes" id="UP001141183"/>
    </source>
</evidence>
<feature type="domain" description="ABC transporter" evidence="9">
    <location>
        <begin position="2"/>
        <end position="241"/>
    </location>
</feature>
<gene>
    <name evidence="10" type="ORF">NE398_19820</name>
</gene>
<dbReference type="Pfam" id="PF09383">
    <property type="entry name" value="NIL"/>
    <property type="match status" value="1"/>
</dbReference>
<keyword evidence="3" id="KW-1003">Cell membrane</keyword>
<evidence type="ECO:0000256" key="5">
    <source>
        <dbReference type="ARBA" id="ARBA00022840"/>
    </source>
</evidence>
<dbReference type="InterPro" id="IPR050086">
    <property type="entry name" value="MetN_ABC_transporter-like"/>
</dbReference>
<keyword evidence="4" id="KW-0547">Nucleotide-binding</keyword>
<comment type="similarity">
    <text evidence="1">Belongs to the ABC transporter superfamily.</text>
</comment>
<dbReference type="EMBL" id="JAMRYU010000030">
    <property type="protein sequence ID" value="MDC4242383.1"/>
    <property type="molecule type" value="Genomic_DNA"/>
</dbReference>
<evidence type="ECO:0000256" key="8">
    <source>
        <dbReference type="ARBA" id="ARBA00023136"/>
    </source>
</evidence>
<dbReference type="RefSeq" id="WP_272470744.1">
    <property type="nucleotide sequence ID" value="NZ_JAMRYU010000030.1"/>
</dbReference>
<dbReference type="SUPFAM" id="SSF55021">
    <property type="entry name" value="ACT-like"/>
    <property type="match status" value="1"/>
</dbReference>
<dbReference type="Gene3D" id="3.40.50.300">
    <property type="entry name" value="P-loop containing nucleotide triphosphate hydrolases"/>
    <property type="match status" value="1"/>
</dbReference>
<dbReference type="SUPFAM" id="SSF52540">
    <property type="entry name" value="P-loop containing nucleoside triphosphate hydrolases"/>
    <property type="match status" value="1"/>
</dbReference>
<dbReference type="SMART" id="SM00930">
    <property type="entry name" value="NIL"/>
    <property type="match status" value="1"/>
</dbReference>
<evidence type="ECO:0000256" key="6">
    <source>
        <dbReference type="ARBA" id="ARBA00022967"/>
    </source>
</evidence>
<dbReference type="InterPro" id="IPR003593">
    <property type="entry name" value="AAA+_ATPase"/>
</dbReference>
<dbReference type="Gene3D" id="3.30.70.260">
    <property type="match status" value="1"/>
</dbReference>
<evidence type="ECO:0000313" key="10">
    <source>
        <dbReference type="EMBL" id="MDC4242383.1"/>
    </source>
</evidence>
<dbReference type="GO" id="GO:0006865">
    <property type="term" value="P:amino acid transport"/>
    <property type="evidence" value="ECO:0007669"/>
    <property type="project" value="UniProtKB-KW"/>
</dbReference>
<dbReference type="InterPro" id="IPR045865">
    <property type="entry name" value="ACT-like_dom_sf"/>
</dbReference>
<keyword evidence="11" id="KW-1185">Reference proteome</keyword>
<dbReference type="GO" id="GO:0005524">
    <property type="term" value="F:ATP binding"/>
    <property type="evidence" value="ECO:0007669"/>
    <property type="project" value="UniProtKB-KW"/>
</dbReference>
<keyword evidence="5 10" id="KW-0067">ATP-binding</keyword>